<dbReference type="STRING" id="109376.A0A0D3BXZ7"/>
<evidence type="ECO:0000256" key="6">
    <source>
        <dbReference type="RuleBase" id="RU000471"/>
    </source>
</evidence>
<feature type="transmembrane region" description="Helical" evidence="7">
    <location>
        <begin position="41"/>
        <end position="62"/>
    </location>
</feature>
<dbReference type="EnsemblPlants" id="Bo4g119570.1">
    <property type="protein sequence ID" value="Bo4g119570.1"/>
    <property type="gene ID" value="Bo4g119570"/>
</dbReference>
<evidence type="ECO:0000256" key="3">
    <source>
        <dbReference type="ARBA" id="ARBA00022692"/>
    </source>
</evidence>
<dbReference type="GO" id="GO:0009060">
    <property type="term" value="P:aerobic respiration"/>
    <property type="evidence" value="ECO:0007669"/>
    <property type="project" value="TreeGrafter"/>
</dbReference>
<keyword evidence="3 6" id="KW-0812">Transmembrane</keyword>
<accession>A0A0D3BXZ7</accession>
<dbReference type="PANTHER" id="PTHR11432">
    <property type="entry name" value="NADH DEHYDROGENASE SUBUNIT 1"/>
    <property type="match status" value="1"/>
</dbReference>
<evidence type="ECO:0000313" key="9">
    <source>
        <dbReference type="Proteomes" id="UP000032141"/>
    </source>
</evidence>
<reference evidence="8" key="2">
    <citation type="submission" date="2015-03" db="UniProtKB">
        <authorList>
            <consortium name="EnsemblPlants"/>
        </authorList>
    </citation>
    <scope>IDENTIFICATION</scope>
</reference>
<dbReference type="eggNOG" id="KOG4770">
    <property type="taxonomic scope" value="Eukaryota"/>
</dbReference>
<keyword evidence="4 7" id="KW-1133">Transmembrane helix</keyword>
<keyword evidence="6" id="KW-0520">NAD</keyword>
<dbReference type="ExpressionAtlas" id="A0A0D3BXZ7">
    <property type="expression patterns" value="baseline"/>
</dbReference>
<organism evidence="8 9">
    <name type="scientific">Brassica oleracea var. oleracea</name>
    <dbReference type="NCBI Taxonomy" id="109376"/>
    <lineage>
        <taxon>Eukaryota</taxon>
        <taxon>Viridiplantae</taxon>
        <taxon>Streptophyta</taxon>
        <taxon>Embryophyta</taxon>
        <taxon>Tracheophyta</taxon>
        <taxon>Spermatophyta</taxon>
        <taxon>Magnoliopsida</taxon>
        <taxon>eudicotyledons</taxon>
        <taxon>Gunneridae</taxon>
        <taxon>Pentapetalae</taxon>
        <taxon>rosids</taxon>
        <taxon>malvids</taxon>
        <taxon>Brassicales</taxon>
        <taxon>Brassicaceae</taxon>
        <taxon>Brassiceae</taxon>
        <taxon>Brassica</taxon>
    </lineage>
</organism>
<evidence type="ECO:0000256" key="2">
    <source>
        <dbReference type="ARBA" id="ARBA00010535"/>
    </source>
</evidence>
<dbReference type="Gramene" id="Bo4g119570.1">
    <property type="protein sequence ID" value="Bo4g119570.1"/>
    <property type="gene ID" value="Bo4g119570"/>
</dbReference>
<evidence type="ECO:0008006" key="10">
    <source>
        <dbReference type="Google" id="ProtNLM"/>
    </source>
</evidence>
<dbReference type="InterPro" id="IPR001694">
    <property type="entry name" value="NADH_UbQ_OxRdtase_su1/FPO"/>
</dbReference>
<proteinExistence type="inferred from homology"/>
<evidence type="ECO:0000256" key="5">
    <source>
        <dbReference type="ARBA" id="ARBA00023136"/>
    </source>
</evidence>
<evidence type="ECO:0000313" key="8">
    <source>
        <dbReference type="EnsemblPlants" id="Bo4g119570.1"/>
    </source>
</evidence>
<dbReference type="Proteomes" id="UP000032141">
    <property type="component" value="Chromosome C4"/>
</dbReference>
<keyword evidence="9" id="KW-1185">Reference proteome</keyword>
<evidence type="ECO:0000256" key="4">
    <source>
        <dbReference type="ARBA" id="ARBA00022989"/>
    </source>
</evidence>
<evidence type="ECO:0000256" key="7">
    <source>
        <dbReference type="SAM" id="Phobius"/>
    </source>
</evidence>
<dbReference type="Gene3D" id="3.40.50.12240">
    <property type="match status" value="1"/>
</dbReference>
<comment type="subcellular location">
    <subcellularLocation>
        <location evidence="6">Cell membrane</location>
        <topology evidence="6">Multi-pass membrane protein</topology>
    </subcellularLocation>
    <subcellularLocation>
        <location evidence="1">Membrane</location>
        <topology evidence="1">Multi-pass membrane protein</topology>
    </subcellularLocation>
</comment>
<sequence>MAFVQRRKGPDVVGSFGLLQPLADGSKLILKEPISPSSANFFLFRMAPVATFMLSLVARAVVPFDYGMVLSDPNIGLLYLFAISSLGVYGIIIAGRSSVERSTLHRCGLTTGLKAVDSLVPIGRGQRELLIGDRDYEYKSQNDSEKTESALSFTFLTFLVPRSPSFIAVSPPKTTIPTFSFSRFKAIPFTPLAKRTISPA</sequence>
<reference evidence="8 9" key="1">
    <citation type="journal article" date="2014" name="Genome Biol.">
        <title>Transcriptome and methylome profiling reveals relics of genome dominance in the mesopolyploid Brassica oleracea.</title>
        <authorList>
            <person name="Parkin I.A."/>
            <person name="Koh C."/>
            <person name="Tang H."/>
            <person name="Robinson S.J."/>
            <person name="Kagale S."/>
            <person name="Clarke W.E."/>
            <person name="Town C.D."/>
            <person name="Nixon J."/>
            <person name="Krishnakumar V."/>
            <person name="Bidwell S.L."/>
            <person name="Denoeud F."/>
            <person name="Belcram H."/>
            <person name="Links M.G."/>
            <person name="Just J."/>
            <person name="Clarke C."/>
            <person name="Bender T."/>
            <person name="Huebert T."/>
            <person name="Mason A.S."/>
            <person name="Pires J.C."/>
            <person name="Barker G."/>
            <person name="Moore J."/>
            <person name="Walley P.G."/>
            <person name="Manoli S."/>
            <person name="Batley J."/>
            <person name="Edwards D."/>
            <person name="Nelson M.N."/>
            <person name="Wang X."/>
            <person name="Paterson A.H."/>
            <person name="King G."/>
            <person name="Bancroft I."/>
            <person name="Chalhoub B."/>
            <person name="Sharpe A.G."/>
        </authorList>
    </citation>
    <scope>NUCLEOTIDE SEQUENCE</scope>
    <source>
        <strain evidence="8 9">cv. TO1000</strain>
    </source>
</reference>
<dbReference type="PANTHER" id="PTHR11432:SF3">
    <property type="entry name" value="NADH-UBIQUINONE OXIDOREDUCTASE CHAIN 1"/>
    <property type="match status" value="1"/>
</dbReference>
<dbReference type="HOGENOM" id="CLU_1367899_0_0_1"/>
<name>A0A0D3BXZ7_BRAOL</name>
<dbReference type="GO" id="GO:0003954">
    <property type="term" value="F:NADH dehydrogenase activity"/>
    <property type="evidence" value="ECO:0007669"/>
    <property type="project" value="TreeGrafter"/>
</dbReference>
<evidence type="ECO:0000256" key="1">
    <source>
        <dbReference type="ARBA" id="ARBA00004141"/>
    </source>
</evidence>
<protein>
    <recommendedName>
        <fullName evidence="10">NADH-ubiquinone oxidoreductase chain 1</fullName>
    </recommendedName>
</protein>
<dbReference type="GO" id="GO:0005886">
    <property type="term" value="C:plasma membrane"/>
    <property type="evidence" value="ECO:0007669"/>
    <property type="project" value="UniProtKB-SubCell"/>
</dbReference>
<feature type="transmembrane region" description="Helical" evidence="7">
    <location>
        <begin position="74"/>
        <end position="94"/>
    </location>
</feature>
<dbReference type="Pfam" id="PF00146">
    <property type="entry name" value="NADHdh"/>
    <property type="match status" value="1"/>
</dbReference>
<keyword evidence="5 7" id="KW-0472">Membrane</keyword>
<dbReference type="AlphaFoldDB" id="A0A0D3BXZ7"/>
<comment type="similarity">
    <text evidence="2 6">Belongs to the complex I subunit 1 family.</text>
</comment>